<dbReference type="GO" id="GO:0005576">
    <property type="term" value="C:extracellular region"/>
    <property type="evidence" value="ECO:0007669"/>
    <property type="project" value="TreeGrafter"/>
</dbReference>
<keyword evidence="12" id="KW-1185">Reference proteome</keyword>
<evidence type="ECO:0000259" key="10">
    <source>
        <dbReference type="PROSITE" id="PS51767"/>
    </source>
</evidence>
<evidence type="ECO:0000256" key="4">
    <source>
        <dbReference type="ARBA" id="ARBA00022750"/>
    </source>
</evidence>
<dbReference type="Pfam" id="PF14543">
    <property type="entry name" value="TAXi_N"/>
    <property type="match status" value="1"/>
</dbReference>
<keyword evidence="4 8" id="KW-0064">Aspartyl protease</keyword>
<reference evidence="11 12" key="1">
    <citation type="journal article" date="2019" name="Nat. Plants">
        <title>Stout camphor tree genome fills gaps in understanding of flowering plant genome evolution.</title>
        <authorList>
            <person name="Chaw S.M."/>
            <person name="Liu Y.C."/>
            <person name="Wu Y.W."/>
            <person name="Wang H.Y."/>
            <person name="Lin C.I."/>
            <person name="Wu C.S."/>
            <person name="Ke H.M."/>
            <person name="Chang L.Y."/>
            <person name="Hsu C.Y."/>
            <person name="Yang H.T."/>
            <person name="Sudianto E."/>
            <person name="Hsu M.H."/>
            <person name="Wu K.P."/>
            <person name="Wang L.N."/>
            <person name="Leebens-Mack J.H."/>
            <person name="Tsai I.J."/>
        </authorList>
    </citation>
    <scope>NUCLEOTIDE SEQUENCE [LARGE SCALE GENOMIC DNA]</scope>
    <source>
        <strain evidence="12">cv. Chaw 1501</strain>
        <tissue evidence="11">Young leaves</tissue>
    </source>
</reference>
<comment type="caution">
    <text evidence="11">The sequence shown here is derived from an EMBL/GenBank/DDBJ whole genome shotgun (WGS) entry which is preliminary data.</text>
</comment>
<dbReference type="STRING" id="337451.A0A443NJ65"/>
<evidence type="ECO:0000256" key="6">
    <source>
        <dbReference type="ARBA" id="ARBA00023180"/>
    </source>
</evidence>
<feature type="signal peptide" evidence="9">
    <location>
        <begin position="1"/>
        <end position="27"/>
    </location>
</feature>
<dbReference type="PROSITE" id="PS51767">
    <property type="entry name" value="PEPTIDASE_A1"/>
    <property type="match status" value="1"/>
</dbReference>
<keyword evidence="3 9" id="KW-0732">Signal</keyword>
<evidence type="ECO:0000256" key="3">
    <source>
        <dbReference type="ARBA" id="ARBA00022729"/>
    </source>
</evidence>
<feature type="chain" id="PRO_5019036767" evidence="9">
    <location>
        <begin position="28"/>
        <end position="441"/>
    </location>
</feature>
<evidence type="ECO:0000256" key="1">
    <source>
        <dbReference type="ARBA" id="ARBA00007447"/>
    </source>
</evidence>
<dbReference type="PRINTS" id="PR00792">
    <property type="entry name" value="PEPSIN"/>
</dbReference>
<dbReference type="AlphaFoldDB" id="A0A443NJ65"/>
<comment type="similarity">
    <text evidence="1 8">Belongs to the peptidase A1 family.</text>
</comment>
<dbReference type="CDD" id="cd05476">
    <property type="entry name" value="pepsin_A_like_plant"/>
    <property type="match status" value="1"/>
</dbReference>
<protein>
    <submittedName>
        <fullName evidence="11">Aspartic proteinase nepenthesin-2</fullName>
    </submittedName>
</protein>
<dbReference type="PANTHER" id="PTHR47967">
    <property type="entry name" value="OS07G0603500 PROTEIN-RELATED"/>
    <property type="match status" value="1"/>
</dbReference>
<dbReference type="FunFam" id="2.40.70.10:FF:000029">
    <property type="entry name" value="Aspartyl protease family protein"/>
    <property type="match status" value="1"/>
</dbReference>
<evidence type="ECO:0000256" key="8">
    <source>
        <dbReference type="RuleBase" id="RU000454"/>
    </source>
</evidence>
<evidence type="ECO:0000256" key="5">
    <source>
        <dbReference type="ARBA" id="ARBA00022801"/>
    </source>
</evidence>
<dbReference type="Gene3D" id="2.40.70.10">
    <property type="entry name" value="Acid Proteases"/>
    <property type="match status" value="2"/>
</dbReference>
<dbReference type="InterPro" id="IPR032799">
    <property type="entry name" value="TAXi_C"/>
</dbReference>
<dbReference type="GO" id="GO:0006508">
    <property type="term" value="P:proteolysis"/>
    <property type="evidence" value="ECO:0007669"/>
    <property type="project" value="UniProtKB-KW"/>
</dbReference>
<dbReference type="InterPro" id="IPR032861">
    <property type="entry name" value="TAXi_N"/>
</dbReference>
<feature type="active site" evidence="7">
    <location>
        <position position="319"/>
    </location>
</feature>
<dbReference type="InterPro" id="IPR033121">
    <property type="entry name" value="PEPTIDASE_A1"/>
</dbReference>
<gene>
    <name evidence="11" type="ORF">CKAN_00712900</name>
</gene>
<accession>A0A443NJ65</accession>
<dbReference type="PANTHER" id="PTHR47967:SF23">
    <property type="entry name" value="OS04G0448300 PROTEIN"/>
    <property type="match status" value="1"/>
</dbReference>
<dbReference type="OrthoDB" id="660550at2759"/>
<evidence type="ECO:0000256" key="7">
    <source>
        <dbReference type="PIRSR" id="PIRSR601461-1"/>
    </source>
</evidence>
<dbReference type="SUPFAM" id="SSF50630">
    <property type="entry name" value="Acid proteases"/>
    <property type="match status" value="1"/>
</dbReference>
<dbReference type="Proteomes" id="UP000283530">
    <property type="component" value="Unassembled WGS sequence"/>
</dbReference>
<evidence type="ECO:0000313" key="12">
    <source>
        <dbReference type="Proteomes" id="UP000283530"/>
    </source>
</evidence>
<dbReference type="FunFam" id="2.40.70.10:FF:000016">
    <property type="entry name" value="Probable aspartic protease At2g35615"/>
    <property type="match status" value="1"/>
</dbReference>
<sequence length="441" mass="47290">MAPPPPTYLVLLLVVVVALLISPACSTLRLGFDGVVPEGIRLDLVHVDYGDNFTKFELLQRAMKRGKQRLERLKAGAVLVDDNAGHQIQAPVHVGSGEYLVNLAIGTPSAPFTAILDTGSDLIWTQCKPCSRCYKQSSPIFDPSRSSSYSKVPCSSPLCKALPNSKCSVDCKYLYAYGDYSTTQGVMASETFTLGSTSVPHIGFGCSDDTEGDGFNQGAGLVGLGRGPLSLVSQLGLGKFSYCLSSIDDTKTSPLLFGSLAKMNESFKAQVATTPLVQNPSHPSFYYLSLEGITVGGTLLSIPNSTVVSKDGTGGMIIDSGTTITYLEAPTYKLMKKAFIAQTKLPVDDGSSTGLDLCFSVPSNDSTVEVPKLIFHFKGADLDLPPDNYMIQDSITGLLCVMIMESKGMSIFGNMQQQNVQVIYDLEKEELSFAPVQCNQL</sequence>
<dbReference type="InterPro" id="IPR021109">
    <property type="entry name" value="Peptidase_aspartic_dom_sf"/>
</dbReference>
<evidence type="ECO:0000256" key="2">
    <source>
        <dbReference type="ARBA" id="ARBA00022670"/>
    </source>
</evidence>
<dbReference type="Pfam" id="PF14541">
    <property type="entry name" value="TAXi_C"/>
    <property type="match status" value="1"/>
</dbReference>
<evidence type="ECO:0000313" key="11">
    <source>
        <dbReference type="EMBL" id="RWR78590.1"/>
    </source>
</evidence>
<evidence type="ECO:0000256" key="9">
    <source>
        <dbReference type="SAM" id="SignalP"/>
    </source>
</evidence>
<dbReference type="GO" id="GO:0004190">
    <property type="term" value="F:aspartic-type endopeptidase activity"/>
    <property type="evidence" value="ECO:0007669"/>
    <property type="project" value="UniProtKB-KW"/>
</dbReference>
<feature type="active site" evidence="7">
    <location>
        <position position="117"/>
    </location>
</feature>
<keyword evidence="6" id="KW-0325">Glycoprotein</keyword>
<dbReference type="PROSITE" id="PS00141">
    <property type="entry name" value="ASP_PROTEASE"/>
    <property type="match status" value="2"/>
</dbReference>
<keyword evidence="2 8" id="KW-0645">Protease</keyword>
<name>A0A443NJ65_9MAGN</name>
<organism evidence="11 12">
    <name type="scientific">Cinnamomum micranthum f. kanehirae</name>
    <dbReference type="NCBI Taxonomy" id="337451"/>
    <lineage>
        <taxon>Eukaryota</taxon>
        <taxon>Viridiplantae</taxon>
        <taxon>Streptophyta</taxon>
        <taxon>Embryophyta</taxon>
        <taxon>Tracheophyta</taxon>
        <taxon>Spermatophyta</taxon>
        <taxon>Magnoliopsida</taxon>
        <taxon>Magnoliidae</taxon>
        <taxon>Laurales</taxon>
        <taxon>Lauraceae</taxon>
        <taxon>Cinnamomum</taxon>
    </lineage>
</organism>
<dbReference type="InterPro" id="IPR034161">
    <property type="entry name" value="Pepsin-like_plant"/>
</dbReference>
<dbReference type="EMBL" id="QPKB01000003">
    <property type="protein sequence ID" value="RWR78590.1"/>
    <property type="molecule type" value="Genomic_DNA"/>
</dbReference>
<proteinExistence type="inferred from homology"/>
<dbReference type="InterPro" id="IPR001461">
    <property type="entry name" value="Aspartic_peptidase_A1"/>
</dbReference>
<dbReference type="InterPro" id="IPR001969">
    <property type="entry name" value="Aspartic_peptidase_AS"/>
</dbReference>
<dbReference type="InterPro" id="IPR051708">
    <property type="entry name" value="Plant_Aspart_Prot_A1"/>
</dbReference>
<keyword evidence="5 8" id="KW-0378">Hydrolase</keyword>
<feature type="domain" description="Peptidase A1" evidence="10">
    <location>
        <begin position="99"/>
        <end position="434"/>
    </location>
</feature>